<comment type="catalytic activity">
    <reaction evidence="1">
        <text>3',3'-c-di-GMP + H2O = 5'-phosphoguanylyl(3'-&gt;5')guanosine + H(+)</text>
        <dbReference type="Rhea" id="RHEA:24902"/>
        <dbReference type="ChEBI" id="CHEBI:15377"/>
        <dbReference type="ChEBI" id="CHEBI:15378"/>
        <dbReference type="ChEBI" id="CHEBI:58754"/>
        <dbReference type="ChEBI" id="CHEBI:58805"/>
        <dbReference type="EC" id="3.1.4.52"/>
    </reaction>
    <physiologicalReaction direction="left-to-right" evidence="1">
        <dbReference type="Rhea" id="RHEA:24903"/>
    </physiologicalReaction>
</comment>
<comment type="caution">
    <text evidence="6">The sequence shown here is derived from an EMBL/GenBank/DDBJ whole genome shotgun (WGS) entry which is preliminary data.</text>
</comment>
<dbReference type="Gene3D" id="3.20.20.450">
    <property type="entry name" value="EAL domain"/>
    <property type="match status" value="1"/>
</dbReference>
<dbReference type="InterPro" id="IPR003660">
    <property type="entry name" value="HAMP_dom"/>
</dbReference>
<dbReference type="CDD" id="cd01949">
    <property type="entry name" value="GGDEF"/>
    <property type="match status" value="1"/>
</dbReference>
<evidence type="ECO:0000256" key="2">
    <source>
        <dbReference type="SAM" id="Phobius"/>
    </source>
</evidence>
<dbReference type="GO" id="GO:0016020">
    <property type="term" value="C:membrane"/>
    <property type="evidence" value="ECO:0007669"/>
    <property type="project" value="InterPro"/>
</dbReference>
<dbReference type="SMART" id="SM00267">
    <property type="entry name" value="GGDEF"/>
    <property type="match status" value="1"/>
</dbReference>
<dbReference type="CDD" id="cd01948">
    <property type="entry name" value="EAL"/>
    <property type="match status" value="1"/>
</dbReference>
<accession>A0A1F6TR94</accession>
<keyword evidence="2" id="KW-1133">Transmembrane helix</keyword>
<dbReference type="Gene3D" id="3.30.70.270">
    <property type="match status" value="1"/>
</dbReference>
<sequence length="825" mass="91074">MVNEARINPTAGDESASEARRNRLGRRFARFFRRVSMRTSLIATVLTLGALGLALTFAGAAVYRDLAIEQQRAVLTDYLRSEFGALRRDLTVRAQWLGEAAQNDAGLIAALGARDERALARRLGVLAQHHERLLGEVAPAQLQAYDAKLNILAHASRPQDLSLAALLCANWRAPAAKVAPGIRAPLSGFCLQDGLHYAVLIPLGREAPVGYLQVVMGVERRLGAMQAGMALPLELRMVSGRVLHQLGKWPAPDTTDEAIVVEHAFSAHERGRAMALKIAALKDMSDVHAGFAQARYFILFVAVLLTVAFMFVALVALQKTAIEPLRALAERLRGVRRDVQAPVHPVPVRGTAEVAELVVEFNAMIAGMRELRVNMDDIAFTDPLTQLPNRAMFLDRLRQTIHAAKREHRPFALIIMDLDHFKDINDTLGHHIGDLLLEQVAERLRDKLRDSDMVARLGGDEFAVLLSAVSVKQAETAARMLLQTLRSPFVFHEHHLDISASIGIVLHPDHGVEANVLLQRADVAMYAAKTANSGFAFYDTKMDQHYGTRLALLSELRQAIEQEQFTLCYQPKVNLASGRVEGVEALVRWNHPREGVIPPDAFISLLEQTGQIRNLTPWVLNEAMQQSARLRRMGFPVSVAVNLSVCDLQDPSLADTIAEQLAAHQVEPAWLELEITESAVMTDPARALDMLARLSAMGLKLTIDDFGTGYSSLSYLKRLPVDAIKIDKTFVTGMIKDENDAAIVRTSVELAHHLGLEVVAEGAESEAVYRRLRELGCDLAQGLFLSRPLSPEDLEVWLEQSLWGMKKSGKDKAARVEARAVPLRR</sequence>
<dbReference type="GO" id="GO:0071111">
    <property type="term" value="F:cyclic-guanylate-specific phosphodiesterase activity"/>
    <property type="evidence" value="ECO:0007669"/>
    <property type="project" value="UniProtKB-EC"/>
</dbReference>
<evidence type="ECO:0000259" key="3">
    <source>
        <dbReference type="PROSITE" id="PS50883"/>
    </source>
</evidence>
<dbReference type="PROSITE" id="PS50883">
    <property type="entry name" value="EAL"/>
    <property type="match status" value="1"/>
</dbReference>
<dbReference type="InterPro" id="IPR035919">
    <property type="entry name" value="EAL_sf"/>
</dbReference>
<dbReference type="InterPro" id="IPR029787">
    <property type="entry name" value="Nucleotide_cyclase"/>
</dbReference>
<dbReference type="NCBIfam" id="TIGR00254">
    <property type="entry name" value="GGDEF"/>
    <property type="match status" value="1"/>
</dbReference>
<reference evidence="6 7" key="1">
    <citation type="journal article" date="2016" name="Nat. Commun.">
        <title>Thousands of microbial genomes shed light on interconnected biogeochemical processes in an aquifer system.</title>
        <authorList>
            <person name="Anantharaman K."/>
            <person name="Brown C.T."/>
            <person name="Hug L.A."/>
            <person name="Sharon I."/>
            <person name="Castelle C.J."/>
            <person name="Probst A.J."/>
            <person name="Thomas B.C."/>
            <person name="Singh A."/>
            <person name="Wilkins M.J."/>
            <person name="Karaoz U."/>
            <person name="Brodie E.L."/>
            <person name="Williams K.H."/>
            <person name="Hubbard S.S."/>
            <person name="Banfield J.F."/>
        </authorList>
    </citation>
    <scope>NUCLEOTIDE SEQUENCE [LARGE SCALE GENOMIC DNA]</scope>
</reference>
<keyword evidence="2" id="KW-0812">Transmembrane</keyword>
<dbReference type="InterPro" id="IPR052155">
    <property type="entry name" value="Biofilm_reg_signaling"/>
</dbReference>
<evidence type="ECO:0000313" key="7">
    <source>
        <dbReference type="Proteomes" id="UP000178885"/>
    </source>
</evidence>
<proteinExistence type="predicted"/>
<keyword evidence="2" id="KW-0472">Membrane</keyword>
<feature type="domain" description="EAL" evidence="3">
    <location>
        <begin position="549"/>
        <end position="802"/>
    </location>
</feature>
<feature type="transmembrane region" description="Helical" evidence="2">
    <location>
        <begin position="41"/>
        <end position="63"/>
    </location>
</feature>
<gene>
    <name evidence="6" type="ORF">A2151_03145</name>
</gene>
<evidence type="ECO:0000256" key="1">
    <source>
        <dbReference type="ARBA" id="ARBA00051114"/>
    </source>
</evidence>
<feature type="domain" description="GGDEF" evidence="5">
    <location>
        <begin position="409"/>
        <end position="540"/>
    </location>
</feature>
<dbReference type="SUPFAM" id="SSF141868">
    <property type="entry name" value="EAL domain-like"/>
    <property type="match status" value="1"/>
</dbReference>
<dbReference type="GO" id="GO:0007165">
    <property type="term" value="P:signal transduction"/>
    <property type="evidence" value="ECO:0007669"/>
    <property type="project" value="InterPro"/>
</dbReference>
<evidence type="ECO:0000259" key="4">
    <source>
        <dbReference type="PROSITE" id="PS50885"/>
    </source>
</evidence>
<dbReference type="InterPro" id="IPR000160">
    <property type="entry name" value="GGDEF_dom"/>
</dbReference>
<dbReference type="Pfam" id="PF00563">
    <property type="entry name" value="EAL"/>
    <property type="match status" value="1"/>
</dbReference>
<feature type="domain" description="HAMP" evidence="4">
    <location>
        <begin position="319"/>
        <end position="373"/>
    </location>
</feature>
<dbReference type="FunFam" id="3.20.20.450:FF:000001">
    <property type="entry name" value="Cyclic di-GMP phosphodiesterase yahA"/>
    <property type="match status" value="1"/>
</dbReference>
<dbReference type="Pfam" id="PF00990">
    <property type="entry name" value="GGDEF"/>
    <property type="match status" value="1"/>
</dbReference>
<dbReference type="GO" id="GO:0071732">
    <property type="term" value="P:cellular response to nitric oxide"/>
    <property type="evidence" value="ECO:0007669"/>
    <property type="project" value="UniProtKB-ARBA"/>
</dbReference>
<dbReference type="SUPFAM" id="SSF55073">
    <property type="entry name" value="Nucleotide cyclase"/>
    <property type="match status" value="1"/>
</dbReference>
<dbReference type="EMBL" id="MFSU01000049">
    <property type="protein sequence ID" value="OGI47661.1"/>
    <property type="molecule type" value="Genomic_DNA"/>
</dbReference>
<evidence type="ECO:0000313" key="6">
    <source>
        <dbReference type="EMBL" id="OGI47661.1"/>
    </source>
</evidence>
<protein>
    <recommendedName>
        <fullName evidence="8">Diguanylate phosphodiesterase</fullName>
    </recommendedName>
</protein>
<dbReference type="AlphaFoldDB" id="A0A1F6TR94"/>
<name>A0A1F6TR94_9PROT</name>
<dbReference type="PANTHER" id="PTHR44757">
    <property type="entry name" value="DIGUANYLATE CYCLASE DGCP"/>
    <property type="match status" value="1"/>
</dbReference>
<dbReference type="Proteomes" id="UP000178885">
    <property type="component" value="Unassembled WGS sequence"/>
</dbReference>
<dbReference type="Gene3D" id="6.10.340.10">
    <property type="match status" value="1"/>
</dbReference>
<dbReference type="PANTHER" id="PTHR44757:SF2">
    <property type="entry name" value="BIOFILM ARCHITECTURE MAINTENANCE PROTEIN MBAA"/>
    <property type="match status" value="1"/>
</dbReference>
<feature type="transmembrane region" description="Helical" evidence="2">
    <location>
        <begin position="296"/>
        <end position="317"/>
    </location>
</feature>
<dbReference type="FunFam" id="3.30.70.270:FF:000001">
    <property type="entry name" value="Diguanylate cyclase domain protein"/>
    <property type="match status" value="1"/>
</dbReference>
<evidence type="ECO:0000259" key="5">
    <source>
        <dbReference type="PROSITE" id="PS50887"/>
    </source>
</evidence>
<dbReference type="PROSITE" id="PS50885">
    <property type="entry name" value="HAMP"/>
    <property type="match status" value="1"/>
</dbReference>
<dbReference type="SMART" id="SM00052">
    <property type="entry name" value="EAL"/>
    <property type="match status" value="1"/>
</dbReference>
<organism evidence="6 7">
    <name type="scientific">Candidatus Muproteobacteria bacterium RBG_16_65_34</name>
    <dbReference type="NCBI Taxonomy" id="1817760"/>
    <lineage>
        <taxon>Bacteria</taxon>
        <taxon>Pseudomonadati</taxon>
        <taxon>Pseudomonadota</taxon>
        <taxon>Candidatus Muproteobacteria</taxon>
    </lineage>
</organism>
<dbReference type="STRING" id="1817760.A2151_03145"/>
<evidence type="ECO:0008006" key="8">
    <source>
        <dbReference type="Google" id="ProtNLM"/>
    </source>
</evidence>
<dbReference type="InterPro" id="IPR043128">
    <property type="entry name" value="Rev_trsase/Diguanyl_cyclase"/>
</dbReference>
<dbReference type="PROSITE" id="PS50887">
    <property type="entry name" value="GGDEF"/>
    <property type="match status" value="1"/>
</dbReference>
<dbReference type="InterPro" id="IPR001633">
    <property type="entry name" value="EAL_dom"/>
</dbReference>